<organism evidence="2 3">
    <name type="scientific">Sphingobacterium bovistauri</name>
    <dbReference type="NCBI Taxonomy" id="2781959"/>
    <lineage>
        <taxon>Bacteria</taxon>
        <taxon>Pseudomonadati</taxon>
        <taxon>Bacteroidota</taxon>
        <taxon>Sphingobacteriia</taxon>
        <taxon>Sphingobacteriales</taxon>
        <taxon>Sphingobacteriaceae</taxon>
        <taxon>Sphingobacterium</taxon>
    </lineage>
</organism>
<dbReference type="EMBL" id="JADEYP010000037">
    <property type="protein sequence ID" value="MCA5006547.1"/>
    <property type="molecule type" value="Genomic_DNA"/>
</dbReference>
<name>A0ABS7Z8L9_9SPHI</name>
<dbReference type="InterPro" id="IPR011250">
    <property type="entry name" value="OMP/PagP_B-barrel"/>
</dbReference>
<reference evidence="2" key="1">
    <citation type="submission" date="2020-10" db="EMBL/GenBank/DDBJ databases">
        <authorList>
            <person name="Lu T."/>
            <person name="Wang Q."/>
            <person name="Han X."/>
        </authorList>
    </citation>
    <scope>NUCLEOTIDE SEQUENCE</scope>
    <source>
        <strain evidence="2">WQ 366</strain>
    </source>
</reference>
<feature type="domain" description="DUF6089" evidence="1">
    <location>
        <begin position="3"/>
        <end position="187"/>
    </location>
</feature>
<protein>
    <submittedName>
        <fullName evidence="2">Outer membrane beta-barrel protein</fullName>
    </submittedName>
</protein>
<sequence length="270" mass="30901">MTTVHAQRYQIGVNGATTGYMGDLNSENPFYLKNFGGGIFVKYNLDPTWGVKLSANHLLISGDDLDFKNTLHQVRNLKFNNQLTEIAVALDFNFWTYFNSKHRSKFTPYLSTGLALLKHDPYVYYEHNKIKLRPLQLEYDALTDTELYKNWNLAIPLAIGIKYKLNSSWDLGIEANYRIAFTDYLDNVSKYYATSTPDMVDLPKVTVGPVDSPRPFDLNDWKHLADPSNNLTSNAGRSRGDGRNMDGYMTVGITLTYTIFDPNCYSWIKR</sequence>
<dbReference type="InterPro" id="IPR045743">
    <property type="entry name" value="DUF6089"/>
</dbReference>
<dbReference type="SUPFAM" id="SSF56925">
    <property type="entry name" value="OMPA-like"/>
    <property type="match status" value="1"/>
</dbReference>
<gene>
    <name evidence="2" type="ORF">IPZ78_15475</name>
</gene>
<comment type="caution">
    <text evidence="2">The sequence shown here is derived from an EMBL/GenBank/DDBJ whole genome shotgun (WGS) entry which is preliminary data.</text>
</comment>
<dbReference type="Pfam" id="PF19573">
    <property type="entry name" value="DUF6089"/>
    <property type="match status" value="1"/>
</dbReference>
<dbReference type="Gene3D" id="2.40.160.20">
    <property type="match status" value="1"/>
</dbReference>
<evidence type="ECO:0000313" key="3">
    <source>
        <dbReference type="Proteomes" id="UP001165302"/>
    </source>
</evidence>
<keyword evidence="3" id="KW-1185">Reference proteome</keyword>
<proteinExistence type="predicted"/>
<evidence type="ECO:0000313" key="2">
    <source>
        <dbReference type="EMBL" id="MCA5006547.1"/>
    </source>
</evidence>
<dbReference type="Proteomes" id="UP001165302">
    <property type="component" value="Unassembled WGS sequence"/>
</dbReference>
<accession>A0ABS7Z8L9</accession>
<evidence type="ECO:0000259" key="1">
    <source>
        <dbReference type="Pfam" id="PF19573"/>
    </source>
</evidence>